<organism evidence="2 4">
    <name type="scientific">Iris pallida</name>
    <name type="common">Sweet iris</name>
    <dbReference type="NCBI Taxonomy" id="29817"/>
    <lineage>
        <taxon>Eukaryota</taxon>
        <taxon>Viridiplantae</taxon>
        <taxon>Streptophyta</taxon>
        <taxon>Embryophyta</taxon>
        <taxon>Tracheophyta</taxon>
        <taxon>Spermatophyta</taxon>
        <taxon>Magnoliopsida</taxon>
        <taxon>Liliopsida</taxon>
        <taxon>Asparagales</taxon>
        <taxon>Iridaceae</taxon>
        <taxon>Iridoideae</taxon>
        <taxon>Irideae</taxon>
        <taxon>Iris</taxon>
    </lineage>
</organism>
<dbReference type="EMBL" id="JANAVB010024999">
    <property type="protein sequence ID" value="KAJ6821305.1"/>
    <property type="molecule type" value="Genomic_DNA"/>
</dbReference>
<dbReference type="InterPro" id="IPR027417">
    <property type="entry name" value="P-loop_NTPase"/>
</dbReference>
<dbReference type="PANTHER" id="PTHR24030:SF0">
    <property type="entry name" value="PROTEIN CMSS1"/>
    <property type="match status" value="1"/>
</dbReference>
<dbReference type="Pfam" id="PF14617">
    <property type="entry name" value="CMS1"/>
    <property type="match status" value="1"/>
</dbReference>
<evidence type="ECO:0000313" key="3">
    <source>
        <dbReference type="EMBL" id="KAJ6834622.1"/>
    </source>
</evidence>
<protein>
    <submittedName>
        <fullName evidence="2">Protein CMSS1</fullName>
    </submittedName>
</protein>
<evidence type="ECO:0000313" key="2">
    <source>
        <dbReference type="EMBL" id="KAJ6821305.1"/>
    </source>
</evidence>
<dbReference type="EMBL" id="JANAVB010014200">
    <property type="protein sequence ID" value="KAJ6834622.1"/>
    <property type="molecule type" value="Genomic_DNA"/>
</dbReference>
<dbReference type="PANTHER" id="PTHR24030">
    <property type="entry name" value="PROTEIN CMSS1"/>
    <property type="match status" value="1"/>
</dbReference>
<dbReference type="GO" id="GO:0030686">
    <property type="term" value="C:90S preribosome"/>
    <property type="evidence" value="ECO:0007669"/>
    <property type="project" value="TreeGrafter"/>
</dbReference>
<dbReference type="InterPro" id="IPR032704">
    <property type="entry name" value="Cms1"/>
</dbReference>
<reference evidence="2" key="1">
    <citation type="journal article" date="2023" name="GigaByte">
        <title>Genome assembly of the bearded iris, Iris pallida Lam.</title>
        <authorList>
            <person name="Bruccoleri R.E."/>
            <person name="Oakeley E.J."/>
            <person name="Faust A.M.E."/>
            <person name="Altorfer M."/>
            <person name="Dessus-Babus S."/>
            <person name="Burckhardt D."/>
            <person name="Oertli M."/>
            <person name="Naumann U."/>
            <person name="Petersen F."/>
            <person name="Wong J."/>
        </authorList>
    </citation>
    <scope>NUCLEOTIDE SEQUENCE</scope>
    <source>
        <strain evidence="2">GSM-AAB239-AS_SAM_17_03QT</strain>
    </source>
</reference>
<accession>A0AAX6FYZ0</accession>
<feature type="region of interest" description="Disordered" evidence="1">
    <location>
        <begin position="1"/>
        <end position="79"/>
    </location>
</feature>
<reference evidence="2" key="2">
    <citation type="submission" date="2023-04" db="EMBL/GenBank/DDBJ databases">
        <authorList>
            <person name="Bruccoleri R.E."/>
            <person name="Oakeley E.J."/>
            <person name="Faust A.-M."/>
            <person name="Dessus-Babus S."/>
            <person name="Altorfer M."/>
            <person name="Burckhardt D."/>
            <person name="Oertli M."/>
            <person name="Naumann U."/>
            <person name="Petersen F."/>
            <person name="Wong J."/>
        </authorList>
    </citation>
    <scope>NUCLEOTIDE SEQUENCE</scope>
    <source>
        <strain evidence="2">GSM-AAB239-AS_SAM_17_03QT</strain>
        <tissue evidence="2">Leaf</tissue>
    </source>
</reference>
<dbReference type="GO" id="GO:0005634">
    <property type="term" value="C:nucleus"/>
    <property type="evidence" value="ECO:0007669"/>
    <property type="project" value="TreeGrafter"/>
</dbReference>
<keyword evidence="4" id="KW-1185">Reference proteome</keyword>
<evidence type="ECO:0000313" key="4">
    <source>
        <dbReference type="Proteomes" id="UP001140949"/>
    </source>
</evidence>
<dbReference type="Proteomes" id="UP001140949">
    <property type="component" value="Unassembled WGS sequence"/>
</dbReference>
<evidence type="ECO:0000256" key="1">
    <source>
        <dbReference type="SAM" id="MobiDB-lite"/>
    </source>
</evidence>
<name>A0AAX6FYZ0_IRIPA</name>
<proteinExistence type="predicted"/>
<gene>
    <name evidence="3" type="ORF">M6B38_333655</name>
    <name evidence="2" type="ORF">M6B38_392680</name>
</gene>
<comment type="caution">
    <text evidence="2">The sequence shown here is derived from an EMBL/GenBank/DDBJ whole genome shotgun (WGS) entry which is preliminary data.</text>
</comment>
<dbReference type="AlphaFoldDB" id="A0AAX6FYZ0"/>
<dbReference type="Gene3D" id="3.40.50.300">
    <property type="entry name" value="P-loop containing nucleotide triphosphate hydrolases"/>
    <property type="match status" value="1"/>
</dbReference>
<sequence length="306" mass="34150">MAKDKPKAAKRRNPSNKPHSENPFKRKKKSNSSRNPNLIPLGKNPLFPEKPAEKKEKRKKKEKERGGSGKSGNDGGSVVVSTAPAAEQLRFFIGRYESANGMKLSPLELEGFKDTCMVELPQGVDQDVNNFSQHMKATSGASWKKVLCEEKLSEGINGGAPAILVISVSALRSLELLRGLKPLTRECRPVKLFAKHMKVEEQVALLKGRVNIACGTPSRIKKLIDIDALSLSRLAVIVLDMHRDAKGYSLFTLPQVSDEFWDLYKSHFNERLLQGETRICFYGSIPDSEFRSIKSNKHEDHPDSDI</sequence>